<feature type="region of interest" description="Disordered" evidence="1">
    <location>
        <begin position="140"/>
        <end position="160"/>
    </location>
</feature>
<evidence type="ECO:0000313" key="3">
    <source>
        <dbReference type="Proteomes" id="UP000719766"/>
    </source>
</evidence>
<gene>
    <name evidence="2" type="ORF">HD556DRAFT_1306561</name>
</gene>
<dbReference type="RefSeq" id="XP_041162520.1">
    <property type="nucleotide sequence ID" value="XM_041299928.1"/>
</dbReference>
<proteinExistence type="predicted"/>
<keyword evidence="3" id="KW-1185">Reference proteome</keyword>
<dbReference type="Proteomes" id="UP000719766">
    <property type="component" value="Unassembled WGS sequence"/>
</dbReference>
<dbReference type="OrthoDB" id="2712436at2759"/>
<dbReference type="EMBL" id="JABBWE010000016">
    <property type="protein sequence ID" value="KAG1797410.1"/>
    <property type="molecule type" value="Genomic_DNA"/>
</dbReference>
<sequence length="160" mass="18276">MHRREWHGDSGTGTGSCFGIPGDERLGTVVLVQARVLVYLETTEAGDSSTGTGSCFGIPGDERLGTVVLVQARVLVYLETRGWGQWYRYRLVFWYTWRRGWGQWYRYRLMFWYTWRREAGDSGTGTGSCFGIPGDDDADGWLNLNTENEKRPDPSHIQQP</sequence>
<dbReference type="GeneID" id="64593692"/>
<organism evidence="2 3">
    <name type="scientific">Suillus plorans</name>
    <dbReference type="NCBI Taxonomy" id="116603"/>
    <lineage>
        <taxon>Eukaryota</taxon>
        <taxon>Fungi</taxon>
        <taxon>Dikarya</taxon>
        <taxon>Basidiomycota</taxon>
        <taxon>Agaricomycotina</taxon>
        <taxon>Agaricomycetes</taxon>
        <taxon>Agaricomycetidae</taxon>
        <taxon>Boletales</taxon>
        <taxon>Suillineae</taxon>
        <taxon>Suillaceae</taxon>
        <taxon>Suillus</taxon>
    </lineage>
</organism>
<dbReference type="AlphaFoldDB" id="A0A9P7DKY8"/>
<reference evidence="2" key="1">
    <citation type="journal article" date="2020" name="New Phytol.">
        <title>Comparative genomics reveals dynamic genome evolution in host specialist ectomycorrhizal fungi.</title>
        <authorList>
            <person name="Lofgren L.A."/>
            <person name="Nguyen N.H."/>
            <person name="Vilgalys R."/>
            <person name="Ruytinx J."/>
            <person name="Liao H.L."/>
            <person name="Branco S."/>
            <person name="Kuo A."/>
            <person name="LaButti K."/>
            <person name="Lipzen A."/>
            <person name="Andreopoulos W."/>
            <person name="Pangilinan J."/>
            <person name="Riley R."/>
            <person name="Hundley H."/>
            <person name="Na H."/>
            <person name="Barry K."/>
            <person name="Grigoriev I.V."/>
            <person name="Stajich J.E."/>
            <person name="Kennedy P.G."/>
        </authorList>
    </citation>
    <scope>NUCLEOTIDE SEQUENCE</scope>
    <source>
        <strain evidence="2">S12</strain>
    </source>
</reference>
<evidence type="ECO:0000256" key="1">
    <source>
        <dbReference type="SAM" id="MobiDB-lite"/>
    </source>
</evidence>
<evidence type="ECO:0000313" key="2">
    <source>
        <dbReference type="EMBL" id="KAG1797410.1"/>
    </source>
</evidence>
<comment type="caution">
    <text evidence="2">The sequence shown here is derived from an EMBL/GenBank/DDBJ whole genome shotgun (WGS) entry which is preliminary data.</text>
</comment>
<protein>
    <submittedName>
        <fullName evidence="2">Uncharacterized protein</fullName>
    </submittedName>
</protein>
<accession>A0A9P7DKY8</accession>
<name>A0A9P7DKY8_9AGAM</name>